<dbReference type="PANTHER" id="PTHR35894">
    <property type="entry name" value="GENERAL SECRETION PATHWAY PROTEIN A-RELATED"/>
    <property type="match status" value="1"/>
</dbReference>
<feature type="compositionally biased region" description="Acidic residues" evidence="1">
    <location>
        <begin position="363"/>
        <end position="379"/>
    </location>
</feature>
<feature type="compositionally biased region" description="Pro residues" evidence="1">
    <location>
        <begin position="288"/>
        <end position="298"/>
    </location>
</feature>
<feature type="compositionally biased region" description="Acidic residues" evidence="1">
    <location>
        <begin position="391"/>
        <end position="409"/>
    </location>
</feature>
<sequence>MMERNRHNAPQGSGSERRTGSGTGSWDAAVASRRAALEAIAATLLDAPGAGPILLTGEAGAGKTWLRRRLVEGLPTAWRAAVVAAAPAHDAVDFLTLTAARLGVAALPDRPSALRLAVAQALEDDANEGLTWLLIVEDAHHAAPAVWAEVEALCDGLRTPGGFAAVVLAGRTELARRLAWRPLRAVASRVSKHVHLPPLDVDEAGRLLAAADATEVERLHRDAAGNPRRLLGLAGGRTPQRLDAPPTPARPAASVAEAPAPPVAPPAPAVRNDWAPRVEAKAPAEARPAPPALLPSRPPLRMEEGLIEVGWEGSLDAEEAAEFESADEATPVDGELIEDHYAALQAWSEWARNRDRLNRGADAEDDETDAEADEDEVDEVVSPVGVQALGDGDEDEDSEVDSETAEEPETGGALRAEPRHEHAPYSQLFTRLRQSSS</sequence>
<feature type="domain" description="ORC1/DEAH AAA+ ATPase" evidence="2">
    <location>
        <begin position="49"/>
        <end position="178"/>
    </location>
</feature>
<comment type="caution">
    <text evidence="3">The sequence shown here is derived from an EMBL/GenBank/DDBJ whole genome shotgun (WGS) entry which is preliminary data.</text>
</comment>
<dbReference type="InterPro" id="IPR027417">
    <property type="entry name" value="P-loop_NTPase"/>
</dbReference>
<feature type="region of interest" description="Disordered" evidence="1">
    <location>
        <begin position="227"/>
        <end position="270"/>
    </location>
</feature>
<gene>
    <name evidence="3" type="ORF">PZE19_00135</name>
</gene>
<keyword evidence="4" id="KW-1185">Reference proteome</keyword>
<evidence type="ECO:0000313" key="4">
    <source>
        <dbReference type="Proteomes" id="UP001216907"/>
    </source>
</evidence>
<dbReference type="InterPro" id="IPR049945">
    <property type="entry name" value="AAA_22"/>
</dbReference>
<proteinExistence type="predicted"/>
<feature type="compositionally biased region" description="Polar residues" evidence="1">
    <location>
        <begin position="427"/>
        <end position="437"/>
    </location>
</feature>
<dbReference type="InterPro" id="IPR052026">
    <property type="entry name" value="ExeA_AAA_ATPase_DNA-bind"/>
</dbReference>
<name>A0ABT6F3R2_9BACT</name>
<evidence type="ECO:0000256" key="1">
    <source>
        <dbReference type="SAM" id="MobiDB-lite"/>
    </source>
</evidence>
<dbReference type="Pfam" id="PF13401">
    <property type="entry name" value="AAA_22"/>
    <property type="match status" value="1"/>
</dbReference>
<feature type="region of interest" description="Disordered" evidence="1">
    <location>
        <begin position="280"/>
        <end position="299"/>
    </location>
</feature>
<feature type="region of interest" description="Disordered" evidence="1">
    <location>
        <begin position="358"/>
        <end position="437"/>
    </location>
</feature>
<dbReference type="PANTHER" id="PTHR35894:SF1">
    <property type="entry name" value="PHOSPHORIBULOKINASE _ URIDINE KINASE FAMILY"/>
    <property type="match status" value="1"/>
</dbReference>
<dbReference type="EMBL" id="JARRAG010000001">
    <property type="protein sequence ID" value="MDG3002184.1"/>
    <property type="molecule type" value="Genomic_DNA"/>
</dbReference>
<feature type="region of interest" description="Disordered" evidence="1">
    <location>
        <begin position="1"/>
        <end position="25"/>
    </location>
</feature>
<protein>
    <submittedName>
        <fullName evidence="3">AAA family ATPase</fullName>
    </submittedName>
</protein>
<reference evidence="3 4" key="1">
    <citation type="submission" date="2023-03" db="EMBL/GenBank/DDBJ databases">
        <title>Paludisphaera mucosa sp. nov. a novel planctomycete from northern fen.</title>
        <authorList>
            <person name="Ivanova A."/>
        </authorList>
    </citation>
    <scope>NUCLEOTIDE SEQUENCE [LARGE SCALE GENOMIC DNA]</scope>
    <source>
        <strain evidence="3 4">Pla2</strain>
    </source>
</reference>
<dbReference type="Proteomes" id="UP001216907">
    <property type="component" value="Unassembled WGS sequence"/>
</dbReference>
<feature type="compositionally biased region" description="Pro residues" evidence="1">
    <location>
        <begin position="259"/>
        <end position="268"/>
    </location>
</feature>
<dbReference type="RefSeq" id="WP_277858551.1">
    <property type="nucleotide sequence ID" value="NZ_JARRAG010000001.1"/>
</dbReference>
<organism evidence="3 4">
    <name type="scientific">Paludisphaera mucosa</name>
    <dbReference type="NCBI Taxonomy" id="3030827"/>
    <lineage>
        <taxon>Bacteria</taxon>
        <taxon>Pseudomonadati</taxon>
        <taxon>Planctomycetota</taxon>
        <taxon>Planctomycetia</taxon>
        <taxon>Isosphaerales</taxon>
        <taxon>Isosphaeraceae</taxon>
        <taxon>Paludisphaera</taxon>
    </lineage>
</organism>
<dbReference type="SUPFAM" id="SSF52540">
    <property type="entry name" value="P-loop containing nucleoside triphosphate hydrolases"/>
    <property type="match status" value="1"/>
</dbReference>
<evidence type="ECO:0000259" key="2">
    <source>
        <dbReference type="Pfam" id="PF13401"/>
    </source>
</evidence>
<accession>A0ABT6F3R2</accession>
<evidence type="ECO:0000313" key="3">
    <source>
        <dbReference type="EMBL" id="MDG3002184.1"/>
    </source>
</evidence>